<evidence type="ECO:0000313" key="3">
    <source>
        <dbReference type="Proteomes" id="UP000040453"/>
    </source>
</evidence>
<organism evidence="2 3">
    <name type="scientific">Oceanobacillus oncorhynchi</name>
    <dbReference type="NCBI Taxonomy" id="545501"/>
    <lineage>
        <taxon>Bacteria</taxon>
        <taxon>Bacillati</taxon>
        <taxon>Bacillota</taxon>
        <taxon>Bacilli</taxon>
        <taxon>Bacillales</taxon>
        <taxon>Bacillaceae</taxon>
        <taxon>Oceanobacillus</taxon>
    </lineage>
</organism>
<sequence length="144" mass="16072">MRGSNKHHQGQFNQGWGNQNQQVQGASMNGMNGLNGNCNGMPQQMPMQQMPQQQMQPEYCAPQVSPTQQGPTQVSPTKQYVKTNVSNTEVKHVHPSHTTNVNKHMTTHKHYFPHTESVVNDIKEQHVMCGKPHHPCPPQGPCGC</sequence>
<feature type="region of interest" description="Disordered" evidence="1">
    <location>
        <begin position="1"/>
        <end position="76"/>
    </location>
</feature>
<keyword evidence="2" id="KW-0946">Virion</keyword>
<reference evidence="2 3" key="1">
    <citation type="submission" date="2014-11" db="EMBL/GenBank/DDBJ databases">
        <authorList>
            <person name="Urmite Genomes Urmite Genomes"/>
        </authorList>
    </citation>
    <scope>NUCLEOTIDE SEQUENCE [LARGE SCALE GENOMIC DNA]</scope>
    <source>
        <strain evidence="2 3">Oc5</strain>
    </source>
</reference>
<dbReference type="InterPro" id="IPR020108">
    <property type="entry name" value="Spore_coat_CotD"/>
</dbReference>
<protein>
    <submittedName>
        <fullName evidence="2">Inner spore coat protein D</fullName>
    </submittedName>
</protein>
<dbReference type="RefSeq" id="WP_425311619.1">
    <property type="nucleotide sequence ID" value="NZ_CDGG01000001.1"/>
</dbReference>
<keyword evidence="2" id="KW-0167">Capsid protein</keyword>
<dbReference type="EMBL" id="CDGG01000001">
    <property type="protein sequence ID" value="CEI81681.1"/>
    <property type="molecule type" value="Genomic_DNA"/>
</dbReference>
<evidence type="ECO:0000313" key="2">
    <source>
        <dbReference type="EMBL" id="CEI81681.1"/>
    </source>
</evidence>
<dbReference type="STRING" id="545501.BN997_01516"/>
<name>A0A0A1MRN0_9BACI</name>
<feature type="compositionally biased region" description="Low complexity" evidence="1">
    <location>
        <begin position="10"/>
        <end position="57"/>
    </location>
</feature>
<accession>A0A0A1MRN0</accession>
<dbReference type="Proteomes" id="UP000040453">
    <property type="component" value="Unassembled WGS sequence"/>
</dbReference>
<gene>
    <name evidence="2" type="ORF">BN997_01516</name>
</gene>
<evidence type="ECO:0000256" key="1">
    <source>
        <dbReference type="SAM" id="MobiDB-lite"/>
    </source>
</evidence>
<dbReference type="AlphaFoldDB" id="A0A0A1MRN0"/>
<feature type="compositionally biased region" description="Polar residues" evidence="1">
    <location>
        <begin position="64"/>
        <end position="76"/>
    </location>
</feature>
<keyword evidence="3" id="KW-1185">Reference proteome</keyword>
<proteinExistence type="predicted"/>
<dbReference type="Pfam" id="PF11122">
    <property type="entry name" value="Spore-coat_CotD"/>
    <property type="match status" value="1"/>
</dbReference>